<sequence>MEDSGDALAQELASAYCPQIDPALFQAIFLDYDLAVPDQVAQLRETLDVLKLSAAEQEDLPFDPTGTTNLRNYESTGSPRTETSSGETYSDVQNWASLENLDVENGDAHGENYGIKESQHAHHFSGMPSAEKAQSLISMFPSITRLEAEGILKDCHDNLSRSMDVLLNLAFIEETQIAGDISQQTEIAQGFGQPLALKSIDGFQATENSNGNKKSRRKKNKQQKQNVVDLAARATAGPASNKWETGTKDIDFIASRACTLPREKVASTYHSNSMSLCATLRVLANAQAPADTQEIEEDPVLITQVGDLAHNYPAVEPTTLVGLIRIANDDISAADELAEALSRRPALGSVSNIITFVSTPPVIEEDENVAPVREEEGFAESMDYIQASAAASSHFAARSAALAQASQAARRARSNPLYSGASAYYRDIGNEQRQLAMRHLATASDRLVANQSRNCDLDLHGVNVANALRISRRSVEDWWDALGDKKYVRGGGRDVHGGFKIICGVGNHSQDRKSHLGPAVWNMLRSEGWRVELDRGSMLVIGRERRLISPLRPQIIPLRLTSSFPARSLSSSAKHPRPQAGPKTIRTVSTIPFIGAFFSSNRNNDNSSEAMSYPDQRSEDQWRTVLNPEQFRILREKGTERAGTGEYDTHHPSKGVYNCAGCDAPLYTADHKFKSGCGWPAYFDSIPGAVTRHVDSTFGMKRTEIVCSNCGGHLGHVFEGEGYPTPTDERHCVNSISLRFTEDAAKEPKSKA</sequence>
<proteinExistence type="inferred from homology"/>
<evidence type="ECO:0000313" key="9">
    <source>
        <dbReference type="EMBL" id="CAG8270042.1"/>
    </source>
</evidence>
<dbReference type="InterPro" id="IPR002579">
    <property type="entry name" value="Met_Sox_Rdtase_MsrB_dom"/>
</dbReference>
<comment type="caution">
    <text evidence="9">The sequence shown here is derived from an EMBL/GenBank/DDBJ whole genome shotgun (WGS) entry which is preliminary data.</text>
</comment>
<organism evidence="9 10">
    <name type="scientific">Penicillium salamii</name>
    <dbReference type="NCBI Taxonomy" id="1612424"/>
    <lineage>
        <taxon>Eukaryota</taxon>
        <taxon>Fungi</taxon>
        <taxon>Dikarya</taxon>
        <taxon>Ascomycota</taxon>
        <taxon>Pezizomycotina</taxon>
        <taxon>Eurotiomycetes</taxon>
        <taxon>Eurotiomycetidae</taxon>
        <taxon>Eurotiales</taxon>
        <taxon>Aspergillaceae</taxon>
        <taxon>Penicillium</taxon>
    </lineage>
</organism>
<dbReference type="AlphaFoldDB" id="A0A9W4IEE8"/>
<feature type="domain" description="MsrB" evidence="8">
    <location>
        <begin position="619"/>
        <end position="743"/>
    </location>
</feature>
<dbReference type="CDD" id="cd14279">
    <property type="entry name" value="CUE"/>
    <property type="match status" value="1"/>
</dbReference>
<evidence type="ECO:0000259" key="8">
    <source>
        <dbReference type="PROSITE" id="PS51790"/>
    </source>
</evidence>
<dbReference type="InterPro" id="IPR036063">
    <property type="entry name" value="Smr_dom_sf"/>
</dbReference>
<dbReference type="PROSITE" id="PS50828">
    <property type="entry name" value="SMR"/>
    <property type="match status" value="1"/>
</dbReference>
<feature type="region of interest" description="Disordered" evidence="6">
    <location>
        <begin position="59"/>
        <end position="88"/>
    </location>
</feature>
<dbReference type="InterPro" id="IPR011057">
    <property type="entry name" value="Mss4-like_sf"/>
</dbReference>
<protein>
    <submittedName>
        <fullName evidence="9">Uncharacterized protein</fullName>
    </submittedName>
</protein>
<feature type="compositionally biased region" description="Basic residues" evidence="6">
    <location>
        <begin position="213"/>
        <end position="222"/>
    </location>
</feature>
<evidence type="ECO:0000256" key="5">
    <source>
        <dbReference type="ARBA" id="ARBA00023002"/>
    </source>
</evidence>
<evidence type="ECO:0000256" key="3">
    <source>
        <dbReference type="ARBA" id="ARBA00022723"/>
    </source>
</evidence>
<dbReference type="GO" id="GO:0006979">
    <property type="term" value="P:response to oxidative stress"/>
    <property type="evidence" value="ECO:0007669"/>
    <property type="project" value="InterPro"/>
</dbReference>
<dbReference type="PANTHER" id="PTHR46081:SF8">
    <property type="entry name" value="PEPTIDE METHIONINE SULFOXIDE REDUCTASE 2"/>
    <property type="match status" value="1"/>
</dbReference>
<keyword evidence="5" id="KW-0560">Oxidoreductase</keyword>
<dbReference type="Pfam" id="PF01641">
    <property type="entry name" value="SelR"/>
    <property type="match status" value="1"/>
</dbReference>
<comment type="similarity">
    <text evidence="2">Belongs to the MsrB Met sulfoxide reductase family.</text>
</comment>
<evidence type="ECO:0000256" key="1">
    <source>
        <dbReference type="ARBA" id="ARBA00001947"/>
    </source>
</evidence>
<dbReference type="NCBIfam" id="TIGR00357">
    <property type="entry name" value="peptide-methionine (R)-S-oxide reductase MsrB"/>
    <property type="match status" value="1"/>
</dbReference>
<dbReference type="Proteomes" id="UP001152592">
    <property type="component" value="Unassembled WGS sequence"/>
</dbReference>
<dbReference type="Pfam" id="PF26286">
    <property type="entry name" value="UBA_10"/>
    <property type="match status" value="1"/>
</dbReference>
<dbReference type="EMBL" id="CAJVPD010000044">
    <property type="protein sequence ID" value="CAG8270042.1"/>
    <property type="molecule type" value="Genomic_DNA"/>
</dbReference>
<dbReference type="OrthoDB" id="4199794at2759"/>
<dbReference type="PANTHER" id="PTHR46081">
    <property type="entry name" value="PEPTIDE METHIONINE SULFOXIDE REDUCTASE 2"/>
    <property type="match status" value="1"/>
</dbReference>
<evidence type="ECO:0000256" key="4">
    <source>
        <dbReference type="ARBA" id="ARBA00022833"/>
    </source>
</evidence>
<feature type="compositionally biased region" description="Polar residues" evidence="6">
    <location>
        <begin position="65"/>
        <end position="88"/>
    </location>
</feature>
<comment type="cofactor">
    <cofactor evidence="1">
        <name>Zn(2+)</name>
        <dbReference type="ChEBI" id="CHEBI:29105"/>
    </cofactor>
</comment>
<keyword evidence="3" id="KW-0479">Metal-binding</keyword>
<evidence type="ECO:0000313" key="10">
    <source>
        <dbReference type="Proteomes" id="UP001152592"/>
    </source>
</evidence>
<gene>
    <name evidence="9" type="ORF">PSALAMII_LOCUS1146</name>
</gene>
<evidence type="ECO:0000259" key="7">
    <source>
        <dbReference type="PROSITE" id="PS50828"/>
    </source>
</evidence>
<dbReference type="InterPro" id="IPR058864">
    <property type="entry name" value="UBA_10"/>
</dbReference>
<dbReference type="GO" id="GO:0030091">
    <property type="term" value="P:protein repair"/>
    <property type="evidence" value="ECO:0007669"/>
    <property type="project" value="InterPro"/>
</dbReference>
<dbReference type="InterPro" id="IPR002625">
    <property type="entry name" value="Smr_dom"/>
</dbReference>
<accession>A0A9W4IEE8</accession>
<evidence type="ECO:0000256" key="2">
    <source>
        <dbReference type="ARBA" id="ARBA00007174"/>
    </source>
</evidence>
<feature type="domain" description="Smr" evidence="7">
    <location>
        <begin position="457"/>
        <end position="532"/>
    </location>
</feature>
<dbReference type="SUPFAM" id="SSF160443">
    <property type="entry name" value="SMR domain-like"/>
    <property type="match status" value="1"/>
</dbReference>
<name>A0A9W4IEE8_9EURO</name>
<dbReference type="Gene3D" id="3.30.1370.110">
    <property type="match status" value="1"/>
</dbReference>
<dbReference type="Gene3D" id="2.170.150.20">
    <property type="entry name" value="Peptide methionine sulfoxide reductase"/>
    <property type="match status" value="1"/>
</dbReference>
<dbReference type="InterPro" id="IPR028427">
    <property type="entry name" value="Met_Sox_Rdtase_MsrB"/>
</dbReference>
<evidence type="ECO:0000256" key="6">
    <source>
        <dbReference type="SAM" id="MobiDB-lite"/>
    </source>
</evidence>
<reference evidence="9" key="1">
    <citation type="submission" date="2021-07" db="EMBL/GenBank/DDBJ databases">
        <authorList>
            <person name="Branca A.L. A."/>
        </authorList>
    </citation>
    <scope>NUCLEOTIDE SEQUENCE</scope>
</reference>
<dbReference type="GO" id="GO:0046872">
    <property type="term" value="F:metal ion binding"/>
    <property type="evidence" value="ECO:0007669"/>
    <property type="project" value="UniProtKB-KW"/>
</dbReference>
<dbReference type="SUPFAM" id="SSF51316">
    <property type="entry name" value="Mss4-like"/>
    <property type="match status" value="1"/>
</dbReference>
<feature type="region of interest" description="Disordered" evidence="6">
    <location>
        <begin position="205"/>
        <end position="227"/>
    </location>
</feature>
<dbReference type="PROSITE" id="PS51790">
    <property type="entry name" value="MSRB"/>
    <property type="match status" value="1"/>
</dbReference>
<dbReference type="GO" id="GO:0033743">
    <property type="term" value="F:peptide-methionine (R)-S-oxide reductase activity"/>
    <property type="evidence" value="ECO:0007669"/>
    <property type="project" value="InterPro"/>
</dbReference>
<keyword evidence="4" id="KW-0862">Zinc</keyword>